<dbReference type="Proteomes" id="UP000015354">
    <property type="component" value="Unassembled WGS sequence"/>
</dbReference>
<feature type="compositionally biased region" description="Basic and acidic residues" evidence="1">
    <location>
        <begin position="1"/>
        <end position="35"/>
    </location>
</feature>
<evidence type="ECO:0000313" key="3">
    <source>
        <dbReference type="Proteomes" id="UP000015354"/>
    </source>
</evidence>
<organism evidence="2 3">
    <name type="scientific">Strigomonas culicis</name>
    <dbReference type="NCBI Taxonomy" id="28005"/>
    <lineage>
        <taxon>Eukaryota</taxon>
        <taxon>Discoba</taxon>
        <taxon>Euglenozoa</taxon>
        <taxon>Kinetoplastea</taxon>
        <taxon>Metakinetoplastina</taxon>
        <taxon>Trypanosomatida</taxon>
        <taxon>Trypanosomatidae</taxon>
        <taxon>Strigomonadinae</taxon>
        <taxon>Strigomonas</taxon>
    </lineage>
</organism>
<name>S9TJI6_9TRYP</name>
<feature type="region of interest" description="Disordered" evidence="1">
    <location>
        <begin position="105"/>
        <end position="134"/>
    </location>
</feature>
<feature type="region of interest" description="Disordered" evidence="1">
    <location>
        <begin position="1"/>
        <end position="51"/>
    </location>
</feature>
<accession>S9TJI6</accession>
<dbReference type="EMBL" id="ATMH01011078">
    <property type="protein sequence ID" value="EPY16523.1"/>
    <property type="molecule type" value="Genomic_DNA"/>
</dbReference>
<comment type="caution">
    <text evidence="2">The sequence shown here is derived from an EMBL/GenBank/DDBJ whole genome shotgun (WGS) entry which is preliminary data.</text>
</comment>
<evidence type="ECO:0000256" key="1">
    <source>
        <dbReference type="SAM" id="MobiDB-lite"/>
    </source>
</evidence>
<dbReference type="AlphaFoldDB" id="S9TJI6"/>
<sequence length="235" mass="26131">MREEPAQDKVVGDQHAQEKHKVRAVDEQTEAEAHRRQQQRHAVRRGRSARPRAAVIQVLIGGAAVPAGGGGEGCEPPRGALRRIRVRRCARAVRRRGAAPLEKVAAVGASEQRHQPPQPQHCREGGEEEAEPRPVVQKPFDLAVRKIDLVAVGGHPPRKQRHRLSEVRREQKVVFPRVVDEVLIDPPNVEKEGEGAEQILEGAQPRRLHIGHLLHIRRSAHSHTRGAVRGLGRHV</sequence>
<proteinExistence type="predicted"/>
<protein>
    <submittedName>
        <fullName evidence="2">Uncharacterized protein</fullName>
    </submittedName>
</protein>
<feature type="compositionally biased region" description="Basic residues" evidence="1">
    <location>
        <begin position="36"/>
        <end position="50"/>
    </location>
</feature>
<evidence type="ECO:0000313" key="2">
    <source>
        <dbReference type="EMBL" id="EPY16523.1"/>
    </source>
</evidence>
<keyword evidence="3" id="KW-1185">Reference proteome</keyword>
<reference evidence="2 3" key="1">
    <citation type="journal article" date="2013" name="PLoS ONE">
        <title>Predicting the Proteins of Angomonas deanei, Strigomonas culicis and Their Respective Endosymbionts Reveals New Aspects of the Trypanosomatidae Family.</title>
        <authorList>
            <person name="Motta M.C."/>
            <person name="Martins A.C."/>
            <person name="de Souza S.S."/>
            <person name="Catta-Preta C.M."/>
            <person name="Silva R."/>
            <person name="Klein C.C."/>
            <person name="de Almeida L.G."/>
            <person name="de Lima Cunha O."/>
            <person name="Ciapina L.P."/>
            <person name="Brocchi M."/>
            <person name="Colabardini A.C."/>
            <person name="de Araujo Lima B."/>
            <person name="Machado C.R."/>
            <person name="de Almeida Soares C.M."/>
            <person name="Probst C.M."/>
            <person name="de Menezes C.B."/>
            <person name="Thompson C.E."/>
            <person name="Bartholomeu D.C."/>
            <person name="Gradia D.F."/>
            <person name="Pavoni D.P."/>
            <person name="Grisard E.C."/>
            <person name="Fantinatti-Garboggini F."/>
            <person name="Marchini F.K."/>
            <person name="Rodrigues-Luiz G.F."/>
            <person name="Wagner G."/>
            <person name="Goldman G.H."/>
            <person name="Fietto J.L."/>
            <person name="Elias M.C."/>
            <person name="Goldman M.H."/>
            <person name="Sagot M.F."/>
            <person name="Pereira M."/>
            <person name="Stoco P.H."/>
            <person name="de Mendonca-Neto R.P."/>
            <person name="Teixeira S.M."/>
            <person name="Maciel T.E."/>
            <person name="de Oliveira Mendes T.A."/>
            <person name="Urmenyi T.P."/>
            <person name="de Souza W."/>
            <person name="Schenkman S."/>
            <person name="de Vasconcelos A.T."/>
        </authorList>
    </citation>
    <scope>NUCLEOTIDE SEQUENCE [LARGE SCALE GENOMIC DNA]</scope>
</reference>
<gene>
    <name evidence="2" type="ORF">STCU_11175</name>
</gene>